<protein>
    <submittedName>
        <fullName evidence="2">Uncharacterized protein</fullName>
    </submittedName>
</protein>
<comment type="caution">
    <text evidence="2">The sequence shown here is derived from an EMBL/GenBank/DDBJ whole genome shotgun (WGS) entry which is preliminary data.</text>
</comment>
<evidence type="ECO:0000313" key="2">
    <source>
        <dbReference type="EMBL" id="MBP1294334.1"/>
    </source>
</evidence>
<dbReference type="EMBL" id="JAFICZ010000001">
    <property type="protein sequence ID" value="MBP1294334.1"/>
    <property type="molecule type" value="Genomic_DNA"/>
</dbReference>
<dbReference type="Proteomes" id="UP000673383">
    <property type="component" value="Unassembled WGS sequence"/>
</dbReference>
<evidence type="ECO:0000313" key="3">
    <source>
        <dbReference type="Proteomes" id="UP000673383"/>
    </source>
</evidence>
<dbReference type="AlphaFoldDB" id="A0A8I1Y4A3"/>
<sequence>MEADLKNYDDNERGDPGRHRRPAWPPALRYWRTVPAEEFDDSSKAEVKAFVRGTTTTIPEWRRAIAGDTAAAIAMVIHCKSPDTIGIKVDFAMTVLLACAFDDPAAALVLSIKLRQMPLPARLRKQLATSWVVANMLSSLKRSAPRRKGHGT</sequence>
<accession>A0A8I1Y4A3</accession>
<dbReference type="RefSeq" id="WP_172646905.1">
    <property type="nucleotide sequence ID" value="NZ_JAFICZ010000001.1"/>
</dbReference>
<reference evidence="2" key="1">
    <citation type="submission" date="2021-02" db="EMBL/GenBank/DDBJ databases">
        <title>Genomic Encyclopedia of Type Strains, Phase IV (KMG-V): Genome sequencing to study the core and pangenomes of soil and plant-associated prokaryotes.</title>
        <authorList>
            <person name="Whitman W."/>
        </authorList>
    </citation>
    <scope>NUCLEOTIDE SEQUENCE</scope>
    <source>
        <strain evidence="2">USDA 406</strain>
    </source>
</reference>
<gene>
    <name evidence="2" type="ORF">JOH49_004087</name>
</gene>
<feature type="compositionally biased region" description="Basic and acidic residues" evidence="1">
    <location>
        <begin position="1"/>
        <end position="17"/>
    </location>
</feature>
<feature type="region of interest" description="Disordered" evidence="1">
    <location>
        <begin position="1"/>
        <end position="22"/>
    </location>
</feature>
<evidence type="ECO:0000256" key="1">
    <source>
        <dbReference type="SAM" id="MobiDB-lite"/>
    </source>
</evidence>
<name>A0A8I1Y4A3_BRAEL</name>
<proteinExistence type="predicted"/>
<organism evidence="2 3">
    <name type="scientific">Bradyrhizobium elkanii</name>
    <dbReference type="NCBI Taxonomy" id="29448"/>
    <lineage>
        <taxon>Bacteria</taxon>
        <taxon>Pseudomonadati</taxon>
        <taxon>Pseudomonadota</taxon>
        <taxon>Alphaproteobacteria</taxon>
        <taxon>Hyphomicrobiales</taxon>
        <taxon>Nitrobacteraceae</taxon>
        <taxon>Bradyrhizobium</taxon>
    </lineage>
</organism>